<dbReference type="AlphaFoldDB" id="A0A7C5KB05"/>
<comment type="function">
    <text evidence="4">Peptide chain release factor 2 directs the termination of translation in response to the peptide chain termination codons UGA and UAA.</text>
</comment>
<evidence type="ECO:0000256" key="3">
    <source>
        <dbReference type="ARBA" id="ARBA00022917"/>
    </source>
</evidence>
<evidence type="ECO:0000313" key="7">
    <source>
        <dbReference type="EMBL" id="HHI65436.1"/>
    </source>
</evidence>
<evidence type="ECO:0000259" key="6">
    <source>
        <dbReference type="PROSITE" id="PS00745"/>
    </source>
</evidence>
<dbReference type="Gene3D" id="3.30.70.1660">
    <property type="match status" value="1"/>
</dbReference>
<keyword evidence="2 4" id="KW-0488">Methylation</keyword>
<dbReference type="SMART" id="SM00937">
    <property type="entry name" value="PCRF"/>
    <property type="match status" value="1"/>
</dbReference>
<dbReference type="InterPro" id="IPR000352">
    <property type="entry name" value="Pep_chain_release_fac_I"/>
</dbReference>
<keyword evidence="4" id="KW-0963">Cytoplasm</keyword>
<sequence length="363" mass="41783">MIEYDINSLNERIIKIRDCLDLDNKAKKLENIRNELANPEIWEDVQRASNLTRLADSLQKSIDEWNNLNSIFEDFLFWTEFQGEDVESELTESYNNLIKILEEMEFKALLSDKYDSYDAVLTISAGAGGVDAQDFAEMLLRMYIRWGEKNNYTVELVDQSPGDEAGIRSATVFFRGRYSYGFLKSEQGVHRLIRLSPFDFNNRRHTSFVLVEVTPLIEDVKEVNINSLDLKIETFRASGAGGQHVNKTDSAVRITHLPTGIVVTCRNERSQFQNKEAAMKILISKLSSLYEEKQRDKLNEFKGDTDASWGKQIRTYVLHPYTMVKDHRTNLEIGDVYGVLDGNIDEFQKAYLLKQSKEKSKGD</sequence>
<comment type="subcellular location">
    <subcellularLocation>
        <location evidence="4">Cytoplasm</location>
    </subcellularLocation>
</comment>
<dbReference type="GO" id="GO:0005737">
    <property type="term" value="C:cytoplasm"/>
    <property type="evidence" value="ECO:0007669"/>
    <property type="project" value="UniProtKB-SubCell"/>
</dbReference>
<dbReference type="InterPro" id="IPR004374">
    <property type="entry name" value="PrfB"/>
</dbReference>
<protein>
    <recommendedName>
        <fullName evidence="4 5">Peptide chain release factor 2</fullName>
        <shortName evidence="4">RF-2</shortName>
    </recommendedName>
</protein>
<dbReference type="GO" id="GO:0016149">
    <property type="term" value="F:translation release factor activity, codon specific"/>
    <property type="evidence" value="ECO:0007669"/>
    <property type="project" value="UniProtKB-UniRule"/>
</dbReference>
<keyword evidence="3 4" id="KW-0648">Protein biosynthesis</keyword>
<dbReference type="EMBL" id="DRUY01000090">
    <property type="protein sequence ID" value="HHI65436.1"/>
    <property type="molecule type" value="Genomic_DNA"/>
</dbReference>
<comment type="similarity">
    <text evidence="1 4">Belongs to the prokaryotic/mitochondrial release factor family.</text>
</comment>
<accession>A0A7C5KB05</accession>
<evidence type="ECO:0000256" key="2">
    <source>
        <dbReference type="ARBA" id="ARBA00022481"/>
    </source>
</evidence>
<dbReference type="NCBIfam" id="TIGR00020">
    <property type="entry name" value="prfB"/>
    <property type="match status" value="1"/>
</dbReference>
<feature type="domain" description="Prokaryotic-type class I peptide chain release factors" evidence="6">
    <location>
        <begin position="236"/>
        <end position="252"/>
    </location>
</feature>
<dbReference type="InterPro" id="IPR045853">
    <property type="entry name" value="Pep_chain_release_fac_I_sf"/>
</dbReference>
<dbReference type="PANTHER" id="PTHR43116">
    <property type="entry name" value="PEPTIDE CHAIN RELEASE FACTOR 2"/>
    <property type="match status" value="1"/>
</dbReference>
<dbReference type="PANTHER" id="PTHR43116:SF3">
    <property type="entry name" value="CLASS I PEPTIDE CHAIN RELEASE FACTOR"/>
    <property type="match status" value="1"/>
</dbReference>
<reference evidence="7" key="1">
    <citation type="journal article" date="2020" name="mSystems">
        <title>Genome- and Community-Level Interaction Insights into Carbon Utilization and Element Cycling Functions of Hydrothermarchaeota in Hydrothermal Sediment.</title>
        <authorList>
            <person name="Zhou Z."/>
            <person name="Liu Y."/>
            <person name="Xu W."/>
            <person name="Pan J."/>
            <person name="Luo Z.H."/>
            <person name="Li M."/>
        </authorList>
    </citation>
    <scope>NUCLEOTIDE SEQUENCE [LARGE SCALE GENOMIC DNA]</scope>
    <source>
        <strain evidence="7">SpSt-1019</strain>
    </source>
</reference>
<organism evidence="7">
    <name type="scientific">Thermodesulfobium narugense</name>
    <dbReference type="NCBI Taxonomy" id="184064"/>
    <lineage>
        <taxon>Bacteria</taxon>
        <taxon>Pseudomonadati</taxon>
        <taxon>Thermodesulfobiota</taxon>
        <taxon>Thermodesulfobiia</taxon>
        <taxon>Thermodesulfobiales</taxon>
        <taxon>Thermodesulfobiaceae</taxon>
        <taxon>Thermodesulfobium</taxon>
    </lineage>
</organism>
<dbReference type="Gene3D" id="3.30.160.20">
    <property type="match status" value="1"/>
</dbReference>
<dbReference type="HAMAP" id="MF_00094">
    <property type="entry name" value="Rel_fac_2"/>
    <property type="match status" value="1"/>
</dbReference>
<dbReference type="SUPFAM" id="SSF75620">
    <property type="entry name" value="Release factor"/>
    <property type="match status" value="1"/>
</dbReference>
<dbReference type="InterPro" id="IPR005139">
    <property type="entry name" value="PCRF"/>
</dbReference>
<comment type="caution">
    <text evidence="7">The sequence shown here is derived from an EMBL/GenBank/DDBJ whole genome shotgun (WGS) entry which is preliminary data.</text>
</comment>
<dbReference type="PROSITE" id="PS00745">
    <property type="entry name" value="RF_PROK_I"/>
    <property type="match status" value="1"/>
</dbReference>
<proteinExistence type="inferred from homology"/>
<dbReference type="Pfam" id="PF00472">
    <property type="entry name" value="RF-1"/>
    <property type="match status" value="1"/>
</dbReference>
<comment type="PTM">
    <text evidence="4">Methylated by PrmC. Methylation increases the termination efficiency of RF2.</text>
</comment>
<dbReference type="Pfam" id="PF03462">
    <property type="entry name" value="PCRF"/>
    <property type="match status" value="1"/>
</dbReference>
<gene>
    <name evidence="4" type="primary">prfB</name>
    <name evidence="7" type="ORF">ENL70_02660</name>
</gene>
<feature type="modified residue" description="N5-methylglutamine" evidence="4">
    <location>
        <position position="243"/>
    </location>
</feature>
<name>A0A7C5KB05_9BACT</name>
<dbReference type="Gene3D" id="1.20.58.410">
    <property type="entry name" value="Release factor"/>
    <property type="match status" value="1"/>
</dbReference>
<evidence type="ECO:0000256" key="4">
    <source>
        <dbReference type="HAMAP-Rule" id="MF_00094"/>
    </source>
</evidence>
<dbReference type="FunFam" id="3.30.160.20:FF:000004">
    <property type="entry name" value="Peptide chain release factor 1"/>
    <property type="match status" value="1"/>
</dbReference>
<evidence type="ECO:0000256" key="1">
    <source>
        <dbReference type="ARBA" id="ARBA00010835"/>
    </source>
</evidence>
<evidence type="ECO:0000256" key="5">
    <source>
        <dbReference type="NCBIfam" id="TIGR00020"/>
    </source>
</evidence>